<dbReference type="Proteomes" id="UP000314294">
    <property type="component" value="Unassembled WGS sequence"/>
</dbReference>
<sequence>MEREGGGTLRMSKKKTPVLEKVQGRMAGVLRKENWPNPREGESMKRRSVGTDVEVEQGPFGDEVPATWAPEAGSAAETSPWEDGTPPPRSMKRDRSFFSRAWMSSGRAAACGWEWTAVGWTDGAPVVPG</sequence>
<evidence type="ECO:0000313" key="3">
    <source>
        <dbReference type="Proteomes" id="UP000314294"/>
    </source>
</evidence>
<reference evidence="2 3" key="1">
    <citation type="submission" date="2019-03" db="EMBL/GenBank/DDBJ databases">
        <title>First draft genome of Liparis tanakae, snailfish: a comprehensive survey of snailfish specific genes.</title>
        <authorList>
            <person name="Kim W."/>
            <person name="Song I."/>
            <person name="Jeong J.-H."/>
            <person name="Kim D."/>
            <person name="Kim S."/>
            <person name="Ryu S."/>
            <person name="Song J.Y."/>
            <person name="Lee S.K."/>
        </authorList>
    </citation>
    <scope>NUCLEOTIDE SEQUENCE [LARGE SCALE GENOMIC DNA]</scope>
    <source>
        <tissue evidence="2">Muscle</tissue>
    </source>
</reference>
<proteinExistence type="predicted"/>
<dbReference type="EMBL" id="SRLO01000843">
    <property type="protein sequence ID" value="TNN45514.1"/>
    <property type="molecule type" value="Genomic_DNA"/>
</dbReference>
<evidence type="ECO:0000313" key="2">
    <source>
        <dbReference type="EMBL" id="TNN45514.1"/>
    </source>
</evidence>
<accession>A0A4Z2FY97</accession>
<feature type="compositionally biased region" description="Basic and acidic residues" evidence="1">
    <location>
        <begin position="30"/>
        <end position="45"/>
    </location>
</feature>
<gene>
    <name evidence="2" type="ORF">EYF80_044298</name>
</gene>
<feature type="region of interest" description="Disordered" evidence="1">
    <location>
        <begin position="1"/>
        <end position="93"/>
    </location>
</feature>
<comment type="caution">
    <text evidence="2">The sequence shown here is derived from an EMBL/GenBank/DDBJ whole genome shotgun (WGS) entry which is preliminary data.</text>
</comment>
<evidence type="ECO:0000256" key="1">
    <source>
        <dbReference type="SAM" id="MobiDB-lite"/>
    </source>
</evidence>
<protein>
    <submittedName>
        <fullName evidence="2">Uncharacterized protein</fullName>
    </submittedName>
</protein>
<organism evidence="2 3">
    <name type="scientific">Liparis tanakae</name>
    <name type="common">Tanaka's snailfish</name>
    <dbReference type="NCBI Taxonomy" id="230148"/>
    <lineage>
        <taxon>Eukaryota</taxon>
        <taxon>Metazoa</taxon>
        <taxon>Chordata</taxon>
        <taxon>Craniata</taxon>
        <taxon>Vertebrata</taxon>
        <taxon>Euteleostomi</taxon>
        <taxon>Actinopterygii</taxon>
        <taxon>Neopterygii</taxon>
        <taxon>Teleostei</taxon>
        <taxon>Neoteleostei</taxon>
        <taxon>Acanthomorphata</taxon>
        <taxon>Eupercaria</taxon>
        <taxon>Perciformes</taxon>
        <taxon>Cottioidei</taxon>
        <taxon>Cottales</taxon>
        <taxon>Liparidae</taxon>
        <taxon>Liparis</taxon>
    </lineage>
</organism>
<dbReference type="AlphaFoldDB" id="A0A4Z2FY97"/>
<name>A0A4Z2FY97_9TELE</name>
<keyword evidence="3" id="KW-1185">Reference proteome</keyword>